<evidence type="ECO:0000313" key="1">
    <source>
        <dbReference type="EMBL" id="CAD7590236.1"/>
    </source>
</evidence>
<protein>
    <submittedName>
        <fullName evidence="1">Uncharacterized protein</fullName>
    </submittedName>
</protein>
<gene>
    <name evidence="1" type="ORF">TGEB3V08_LOCUS4075</name>
</gene>
<dbReference type="AlphaFoldDB" id="A0A7R9JV92"/>
<name>A0A7R9JV92_TIMGE</name>
<sequence length="147" mass="17056">MPVYLPCPSHLLLEPTTRTHTRYTATMDTFHFYSSLTGGKGRGGRGKVTCHRRDILCLMYLNSWLPMARLIAPGSYRRRYEELNLPVGRMENQFEKKPPLLYPIGVRTLISLSSLRKLRGPYWEIALSFSRFRVVNLPSNVRQVSQR</sequence>
<proteinExistence type="predicted"/>
<accession>A0A7R9JV92</accession>
<reference evidence="1" key="1">
    <citation type="submission" date="2020-11" db="EMBL/GenBank/DDBJ databases">
        <authorList>
            <person name="Tran Van P."/>
        </authorList>
    </citation>
    <scope>NUCLEOTIDE SEQUENCE</scope>
</reference>
<organism evidence="1">
    <name type="scientific">Timema genevievae</name>
    <name type="common">Walking stick</name>
    <dbReference type="NCBI Taxonomy" id="629358"/>
    <lineage>
        <taxon>Eukaryota</taxon>
        <taxon>Metazoa</taxon>
        <taxon>Ecdysozoa</taxon>
        <taxon>Arthropoda</taxon>
        <taxon>Hexapoda</taxon>
        <taxon>Insecta</taxon>
        <taxon>Pterygota</taxon>
        <taxon>Neoptera</taxon>
        <taxon>Polyneoptera</taxon>
        <taxon>Phasmatodea</taxon>
        <taxon>Timematodea</taxon>
        <taxon>Timematoidea</taxon>
        <taxon>Timematidae</taxon>
        <taxon>Timema</taxon>
    </lineage>
</organism>
<dbReference type="EMBL" id="OE840380">
    <property type="protein sequence ID" value="CAD7590236.1"/>
    <property type="molecule type" value="Genomic_DNA"/>
</dbReference>